<name>A0A2V2WKS6_TRYCR</name>
<dbReference type="VEuPathDB" id="TriTrypDB:TcYC6_0107360"/>
<dbReference type="AlphaFoldDB" id="A0A2V2WKS6"/>
<gene>
    <name evidence="5" type="ORF">C3747_81g57</name>
</gene>
<feature type="compositionally biased region" description="Basic and acidic residues" evidence="3">
    <location>
        <begin position="1"/>
        <end position="12"/>
    </location>
</feature>
<dbReference type="InterPro" id="IPR038765">
    <property type="entry name" value="Papain-like_cys_pep_sf"/>
</dbReference>
<dbReference type="VEuPathDB" id="TriTrypDB:C3747_81g57"/>
<dbReference type="InterPro" id="IPR015232">
    <property type="entry name" value="DUF1935"/>
</dbReference>
<dbReference type="PANTHER" id="PTHR10183:SF423">
    <property type="entry name" value="LEUCINE-RICH REPEAT PROTEIN (LRRP)"/>
    <property type="match status" value="1"/>
</dbReference>
<dbReference type="Gene3D" id="3.90.70.10">
    <property type="entry name" value="Cysteine proteinases"/>
    <property type="match status" value="1"/>
</dbReference>
<dbReference type="VEuPathDB" id="TriTrypDB:TCDM_05540"/>
<evidence type="ECO:0000259" key="4">
    <source>
        <dbReference type="PROSITE" id="PS50203"/>
    </source>
</evidence>
<organism evidence="5 6">
    <name type="scientific">Trypanosoma cruzi</name>
    <dbReference type="NCBI Taxonomy" id="5693"/>
    <lineage>
        <taxon>Eukaryota</taxon>
        <taxon>Discoba</taxon>
        <taxon>Euglenozoa</taxon>
        <taxon>Kinetoplastea</taxon>
        <taxon>Metakinetoplastina</taxon>
        <taxon>Trypanosomatida</taxon>
        <taxon>Trypanosomatidae</taxon>
        <taxon>Trypanosoma</taxon>
        <taxon>Schizotrypanum</taxon>
    </lineage>
</organism>
<dbReference type="VEuPathDB" id="TriTrypDB:BCY84_21599"/>
<dbReference type="InterPro" id="IPR001300">
    <property type="entry name" value="Peptidase_C2_calpain_cat"/>
</dbReference>
<protein>
    <submittedName>
        <fullName evidence="5">Putative cytoskeleton-associated protein CAP5.5</fullName>
    </submittedName>
</protein>
<dbReference type="Proteomes" id="UP000246078">
    <property type="component" value="Unassembled WGS sequence"/>
</dbReference>
<comment type="caution">
    <text evidence="2">Lacks conserved residue(s) required for the propagation of feature annotation.</text>
</comment>
<dbReference type="SMART" id="SM00230">
    <property type="entry name" value="CysPc"/>
    <property type="match status" value="1"/>
</dbReference>
<accession>A0A2V2WKS6</accession>
<feature type="region of interest" description="Disordered" evidence="3">
    <location>
        <begin position="1"/>
        <end position="41"/>
    </location>
</feature>
<evidence type="ECO:0000313" key="6">
    <source>
        <dbReference type="Proteomes" id="UP000246078"/>
    </source>
</evidence>
<evidence type="ECO:0000256" key="3">
    <source>
        <dbReference type="SAM" id="MobiDB-lite"/>
    </source>
</evidence>
<dbReference type="GO" id="GO:0006508">
    <property type="term" value="P:proteolysis"/>
    <property type="evidence" value="ECO:0007669"/>
    <property type="project" value="InterPro"/>
</dbReference>
<dbReference type="VEuPathDB" id="TriTrypDB:TcCLB.509237.130"/>
<evidence type="ECO:0000313" key="5">
    <source>
        <dbReference type="EMBL" id="PWV09228.1"/>
    </source>
</evidence>
<dbReference type="PROSITE" id="PS50203">
    <property type="entry name" value="CALPAIN_CAT"/>
    <property type="match status" value="1"/>
</dbReference>
<feature type="region of interest" description="Disordered" evidence="3">
    <location>
        <begin position="702"/>
        <end position="788"/>
    </location>
</feature>
<dbReference type="Pfam" id="PF00648">
    <property type="entry name" value="Peptidase_C2"/>
    <property type="match status" value="1"/>
</dbReference>
<feature type="compositionally biased region" description="Low complexity" evidence="3">
    <location>
        <begin position="15"/>
        <end position="29"/>
    </location>
</feature>
<dbReference type="Pfam" id="PF09149">
    <property type="entry name" value="DUF1935"/>
    <property type="match status" value="1"/>
</dbReference>
<sequence>MGCCASKEKQPRPEAAAGPTAKPTAATKGDTSKAPAQAPTEDVVKVEGVVQKRATVPEEVLERLRRVMEARQATYKYGKCTVEGGEGSSFFPPRGLCHLIKKDDTWFLHNDTMNYEMHVNCKFSPDSSVIPLGSSIKKDEEDGSAIVSAVVYPLDTVEFLCGEKGMYRSDVFAQALSEEYRQGLQVLTQAATEELQRVIELADGSVDEEGILSKCIETSTPYVDLSFQPSEKMLYRPDVDGRPIAAVEIRRSTECHGVNRRKVDAICGTVIPQCIDPGHLCDNWLMCAVAALAEDEERVKEMFALCKPEETHLGAYRVSLNKNGWWKNVLLDDFLPTVNEVPCFARVLDDPSELWVSLLQKAYAKLHGSYSSITGGDASHALRDFTGAPSYRFDEAWVNATKGYGGVNELLGKLTRYLEAGNIVLLNTPAGKSTKQNAKPGLRDGYTYCLKEVRQFQNFGITMLKIQNPWEPTEPWTGAWCAGSSDWDQYEEVRLVCNPDFSINDGSFWMEWSDATKQFDGCSVVLLSRDPVYDYRVRGEFSYVEPNVVLMVRAAEPVEVMLTLTQLDKRGVPLDMPDARHSPLMISVSRAEGNKQLVHKNSSGDPESPSDAFTFVVSREVAMNYKFEPSEGPYFVLPRIHRKGTSEGRQKEFVIGIRSSTPLDGKLDIQFTKLSATNPALHNRVLFVVEDAGEVIRPLQKKMPGEAAVTSAGSKLSTAMIPEKQEEEEEEKEEEEEEREQQEQQEEELQEEEREEEEGGNDVERKLSRHDEYPQEESPKKAHVNGIVDANGVADDIAVKMNGHAE</sequence>
<dbReference type="SUPFAM" id="SSF101601">
    <property type="entry name" value="Smp-1-like"/>
    <property type="match status" value="1"/>
</dbReference>
<dbReference type="VEuPathDB" id="TriTrypDB:TcBrA4_0034100"/>
<dbReference type="SUPFAM" id="SSF54001">
    <property type="entry name" value="Cysteine proteinases"/>
    <property type="match status" value="1"/>
</dbReference>
<proteinExistence type="predicted"/>
<dbReference type="Gene3D" id="2.60.40.1180">
    <property type="entry name" value="Golgi alpha-mannosidase II"/>
    <property type="match status" value="1"/>
</dbReference>
<evidence type="ECO:0000256" key="2">
    <source>
        <dbReference type="PROSITE-ProRule" id="PRU00239"/>
    </source>
</evidence>
<feature type="compositionally biased region" description="Acidic residues" evidence="3">
    <location>
        <begin position="725"/>
        <end position="761"/>
    </location>
</feature>
<feature type="domain" description="Calpain catalytic" evidence="4">
    <location>
        <begin position="221"/>
        <end position="528"/>
    </location>
</feature>
<dbReference type="VEuPathDB" id="TriTrypDB:Tc_MARK_1729"/>
<feature type="active site" evidence="1">
    <location>
        <position position="468"/>
    </location>
</feature>
<evidence type="ECO:0000256" key="1">
    <source>
        <dbReference type="PIRSR" id="PIRSR622684-1"/>
    </source>
</evidence>
<dbReference type="VEuPathDB" id="TriTrypDB:TcCL_ESM04413"/>
<dbReference type="PRINTS" id="PR00704">
    <property type="entry name" value="CALPAIN"/>
</dbReference>
<dbReference type="VEuPathDB" id="TriTrypDB:TCSYLVIO_002991"/>
<dbReference type="VEuPathDB" id="TriTrypDB:C4B63_44g221"/>
<reference evidence="5 6" key="1">
    <citation type="journal article" date="2018" name="Microb. Genom.">
        <title>Expanding an expanded genome: long-read sequencing of Trypanosoma cruzi.</title>
        <authorList>
            <person name="Berna L."/>
            <person name="Rodriguez M."/>
            <person name="Chiribao M.L."/>
            <person name="Parodi-Talice A."/>
            <person name="Pita S."/>
            <person name="Rijo G."/>
            <person name="Alvarez-Valin F."/>
            <person name="Robello C."/>
        </authorList>
    </citation>
    <scope>NUCLEOTIDE SEQUENCE [LARGE SCALE GENOMIC DNA]</scope>
    <source>
        <strain evidence="5 6">TCC</strain>
    </source>
</reference>
<dbReference type="EMBL" id="PRFC01000081">
    <property type="protein sequence ID" value="PWV09228.1"/>
    <property type="molecule type" value="Genomic_DNA"/>
</dbReference>
<dbReference type="VEuPathDB" id="TriTrypDB:TcG_04365"/>
<dbReference type="InterPro" id="IPR036310">
    <property type="entry name" value="Smp-1-like_sf"/>
</dbReference>
<dbReference type="GO" id="GO:0004198">
    <property type="term" value="F:calcium-dependent cysteine-type endopeptidase activity"/>
    <property type="evidence" value="ECO:0007669"/>
    <property type="project" value="InterPro"/>
</dbReference>
<dbReference type="VEuPathDB" id="TriTrypDB:TcCLB.508555.60"/>
<dbReference type="PANTHER" id="PTHR10183">
    <property type="entry name" value="CALPAIN"/>
    <property type="match status" value="1"/>
</dbReference>
<dbReference type="InterPro" id="IPR013780">
    <property type="entry name" value="Glyco_hydro_b"/>
</dbReference>
<comment type="caution">
    <text evidence="5">The sequence shown here is derived from an EMBL/GenBank/DDBJ whole genome shotgun (WGS) entry which is preliminary data.</text>
</comment>
<feature type="compositionally biased region" description="Basic and acidic residues" evidence="3">
    <location>
        <begin position="762"/>
        <end position="780"/>
    </location>
</feature>
<dbReference type="InterPro" id="IPR022684">
    <property type="entry name" value="Calpain_cysteine_protease"/>
</dbReference>
<dbReference type="CDD" id="cd00044">
    <property type="entry name" value="CysPc"/>
    <property type="match status" value="1"/>
</dbReference>